<organism evidence="1 2">
    <name type="scientific">Rhizosaccharibacter radicis</name>
    <dbReference type="NCBI Taxonomy" id="2782605"/>
    <lineage>
        <taxon>Bacteria</taxon>
        <taxon>Pseudomonadati</taxon>
        <taxon>Pseudomonadota</taxon>
        <taxon>Alphaproteobacteria</taxon>
        <taxon>Acetobacterales</taxon>
        <taxon>Acetobacteraceae</taxon>
        <taxon>Rhizosaccharibacter</taxon>
    </lineage>
</organism>
<evidence type="ECO:0000313" key="2">
    <source>
        <dbReference type="Proteomes" id="UP001524547"/>
    </source>
</evidence>
<name>A0ABT1VWL9_9PROT</name>
<dbReference type="RefSeq" id="WP_422918818.1">
    <property type="nucleotide sequence ID" value="NZ_JAMZEJ010000002.1"/>
</dbReference>
<dbReference type="EMBL" id="JAMZEJ010000002">
    <property type="protein sequence ID" value="MCQ8240089.1"/>
    <property type="molecule type" value="Genomic_DNA"/>
</dbReference>
<protein>
    <submittedName>
        <fullName evidence="1">Uncharacterized protein</fullName>
    </submittedName>
</protein>
<sequence length="82" mass="8943">MLHAALPYIRQRRIRVDLQAVLETSIFTRRAAALLGREERVELVNLLASDPEAGDVIPGTGGICKLRFAAGGQGKRSAFRVV</sequence>
<proteinExistence type="predicted"/>
<evidence type="ECO:0000313" key="1">
    <source>
        <dbReference type="EMBL" id="MCQ8240089.1"/>
    </source>
</evidence>
<accession>A0ABT1VWL9</accession>
<keyword evidence="2" id="KW-1185">Reference proteome</keyword>
<dbReference type="Proteomes" id="UP001524547">
    <property type="component" value="Unassembled WGS sequence"/>
</dbReference>
<gene>
    <name evidence="1" type="ORF">NFI88_04450</name>
</gene>
<comment type="caution">
    <text evidence="1">The sequence shown here is derived from an EMBL/GenBank/DDBJ whole genome shotgun (WGS) entry which is preliminary data.</text>
</comment>
<reference evidence="1 2" key="1">
    <citation type="submission" date="2022-06" db="EMBL/GenBank/DDBJ databases">
        <title>Rhizosaccharibacter gen. nov. sp. nov. KSS12, endophytic bacteria isolated from sugarcane.</title>
        <authorList>
            <person name="Pitiwittayakul N."/>
        </authorList>
    </citation>
    <scope>NUCLEOTIDE SEQUENCE [LARGE SCALE GENOMIC DNA]</scope>
    <source>
        <strain evidence="1 2">KSS12</strain>
    </source>
</reference>